<dbReference type="EMBL" id="MIQH01000459">
    <property type="protein sequence ID" value="OIR24954.1"/>
    <property type="molecule type" value="Genomic_DNA"/>
</dbReference>
<proteinExistence type="predicted"/>
<feature type="domain" description="Macro" evidence="2">
    <location>
        <begin position="1"/>
        <end position="166"/>
    </location>
</feature>
<dbReference type="AlphaFoldDB" id="A0A1J5TW21"/>
<evidence type="ECO:0000256" key="1">
    <source>
        <dbReference type="ARBA" id="ARBA00035885"/>
    </source>
</evidence>
<accession>A0A1J5TW21</accession>
<dbReference type="SUPFAM" id="SSF52949">
    <property type="entry name" value="Macro domain-like"/>
    <property type="match status" value="1"/>
</dbReference>
<dbReference type="PANTHER" id="PTHR12521:SF0">
    <property type="entry name" value="ADP-RIBOSE GLYCOHYDROLASE OARD1"/>
    <property type="match status" value="1"/>
</dbReference>
<evidence type="ECO:0000259" key="2">
    <source>
        <dbReference type="PROSITE" id="PS51154"/>
    </source>
</evidence>
<comment type="catalytic activity">
    <reaction evidence="1">
        <text>an N-(ADP-alpha-D-ribosyl)-thymidine in DNA + H2O = a thymidine in DNA + ADP-D-ribose</text>
        <dbReference type="Rhea" id="RHEA:71655"/>
        <dbReference type="Rhea" id="RHEA-COMP:13556"/>
        <dbReference type="Rhea" id="RHEA-COMP:18051"/>
        <dbReference type="ChEBI" id="CHEBI:15377"/>
        <dbReference type="ChEBI" id="CHEBI:57967"/>
        <dbReference type="ChEBI" id="CHEBI:137386"/>
        <dbReference type="ChEBI" id="CHEBI:191199"/>
    </reaction>
    <physiologicalReaction direction="left-to-right" evidence="1">
        <dbReference type="Rhea" id="RHEA:71656"/>
    </physiologicalReaction>
</comment>
<gene>
    <name evidence="3" type="ORF">BGC33_05010</name>
</gene>
<dbReference type="Pfam" id="PF01661">
    <property type="entry name" value="Macro"/>
    <property type="match status" value="1"/>
</dbReference>
<dbReference type="InterPro" id="IPR050892">
    <property type="entry name" value="ADP-ribose_metab_enzymes"/>
</dbReference>
<evidence type="ECO:0000313" key="4">
    <source>
        <dbReference type="Proteomes" id="UP000182798"/>
    </source>
</evidence>
<dbReference type="InterPro" id="IPR002589">
    <property type="entry name" value="Macro_dom"/>
</dbReference>
<dbReference type="Gene3D" id="3.40.220.10">
    <property type="entry name" value="Leucine Aminopeptidase, subunit E, domain 1"/>
    <property type="match status" value="1"/>
</dbReference>
<sequence>MITIKKGNIFTTDCQTIVNTVNCVGVMGAGIAYEFKLRFPEMFSKYQKFCNDKSIDIGKLWAYKMTENHQESYEYILNFPTKKDWKFPSKIEYLEKGLQKLLDTYQQREIKSIAFPLLGADKGGLSKEKSIGVMRRYLEKLDIPIEIWYFDPNAKDDLYENFKKEFLRLDIDTIKEQSKLRIDFIDKIKNALEREDINSLSGLLRVKGIGAISLEKSFNFIKNDKNA</sequence>
<dbReference type="OrthoDB" id="9780211at2"/>
<comment type="caution">
    <text evidence="3">The sequence shown here is derived from an EMBL/GenBank/DDBJ whole genome shotgun (WGS) entry which is preliminary data.</text>
</comment>
<dbReference type="PANTHER" id="PTHR12521">
    <property type="entry name" value="PROTEIN C6ORF130"/>
    <property type="match status" value="1"/>
</dbReference>
<reference evidence="4" key="1">
    <citation type="submission" date="2016-09" db="EMBL/GenBank/DDBJ databases">
        <title>Genome Sequence of Bathymodiolus thermophilus sulfur-oxidizing gill endosymbiont.</title>
        <authorList>
            <person name="Ponnudurai R."/>
            <person name="Kleiner M."/>
            <person name="Sayavedra L."/>
            <person name="Thuermer A."/>
            <person name="Felbeck H."/>
            <person name="Schlueter R."/>
            <person name="Schweder T."/>
            <person name="Markert S."/>
        </authorList>
    </citation>
    <scope>NUCLEOTIDE SEQUENCE [LARGE SCALE GENOMIC DNA]</scope>
    <source>
        <strain evidence="4">BAT/CrabSpa'14</strain>
    </source>
</reference>
<dbReference type="GO" id="GO:0140291">
    <property type="term" value="P:peptidyl-glutamate ADP-deribosylation"/>
    <property type="evidence" value="ECO:0007669"/>
    <property type="project" value="TreeGrafter"/>
</dbReference>
<evidence type="ECO:0000313" key="3">
    <source>
        <dbReference type="EMBL" id="OIR24954.1"/>
    </source>
</evidence>
<organism evidence="3 4">
    <name type="scientific">Bathymodiolus thermophilus thioautotrophic gill symbiont</name>
    <dbReference type="NCBI Taxonomy" id="2360"/>
    <lineage>
        <taxon>Bacteria</taxon>
        <taxon>Pseudomonadati</taxon>
        <taxon>Pseudomonadota</taxon>
        <taxon>Gammaproteobacteria</taxon>
        <taxon>sulfur-oxidizing symbionts</taxon>
    </lineage>
</organism>
<name>A0A1J5TW21_9GAMM</name>
<dbReference type="Proteomes" id="UP000182798">
    <property type="component" value="Unassembled WGS sequence"/>
</dbReference>
<dbReference type="RefSeq" id="WP_071563990.1">
    <property type="nucleotide sequence ID" value="NZ_MIQH01000459.1"/>
</dbReference>
<dbReference type="SMART" id="SM00506">
    <property type="entry name" value="A1pp"/>
    <property type="match status" value="1"/>
</dbReference>
<protein>
    <submittedName>
        <fullName evidence="3">Appr-1-p processing protein</fullName>
    </submittedName>
</protein>
<dbReference type="PROSITE" id="PS51154">
    <property type="entry name" value="MACRO"/>
    <property type="match status" value="1"/>
</dbReference>
<dbReference type="InterPro" id="IPR043472">
    <property type="entry name" value="Macro_dom-like"/>
</dbReference>